<keyword evidence="3" id="KW-0808">Transferase</keyword>
<proteinExistence type="predicted"/>
<dbReference type="Proteomes" id="UP000244677">
    <property type="component" value="Chromosome"/>
</dbReference>
<evidence type="ECO:0000313" key="4">
    <source>
        <dbReference type="Proteomes" id="UP000244677"/>
    </source>
</evidence>
<dbReference type="Gene3D" id="3.40.50.2000">
    <property type="entry name" value="Glycogen Phosphorylase B"/>
    <property type="match status" value="2"/>
</dbReference>
<name>A0A2S1LJB9_9FLAO</name>
<evidence type="ECO:0000313" key="3">
    <source>
        <dbReference type="EMBL" id="AWG23817.1"/>
    </source>
</evidence>
<dbReference type="SUPFAM" id="SSF53756">
    <property type="entry name" value="UDP-Glycosyltransferase/glycogen phosphorylase"/>
    <property type="match status" value="1"/>
</dbReference>
<accession>A0A2S1LJB9</accession>
<feature type="domain" description="Glycosyl transferase family 1" evidence="2">
    <location>
        <begin position="207"/>
        <end position="385"/>
    </location>
</feature>
<dbReference type="EMBL" id="CP020919">
    <property type="protein sequence ID" value="AWG23817.1"/>
    <property type="molecule type" value="Genomic_DNA"/>
</dbReference>
<dbReference type="GO" id="GO:0005975">
    <property type="term" value="P:carbohydrate metabolic process"/>
    <property type="evidence" value="ECO:0007669"/>
    <property type="project" value="InterPro"/>
</dbReference>
<dbReference type="PANTHER" id="PTHR12526:SF572">
    <property type="entry name" value="BLL5144 PROTEIN"/>
    <property type="match status" value="1"/>
</dbReference>
<dbReference type="RefSeq" id="WP_108735489.1">
    <property type="nucleotide sequence ID" value="NZ_CP020919.1"/>
</dbReference>
<dbReference type="AlphaFoldDB" id="A0A2S1LJB9"/>
<dbReference type="SUPFAM" id="SSF48239">
    <property type="entry name" value="Terpenoid cyclases/Protein prenyltransferases"/>
    <property type="match status" value="1"/>
</dbReference>
<feature type="compositionally biased region" description="Basic and acidic residues" evidence="1">
    <location>
        <begin position="768"/>
        <end position="783"/>
    </location>
</feature>
<dbReference type="Pfam" id="PF00534">
    <property type="entry name" value="Glycos_transf_1"/>
    <property type="match status" value="1"/>
</dbReference>
<gene>
    <name evidence="3" type="ORF">FK004_00545</name>
</gene>
<dbReference type="InterPro" id="IPR001296">
    <property type="entry name" value="Glyco_trans_1"/>
</dbReference>
<dbReference type="InterPro" id="IPR008928">
    <property type="entry name" value="6-hairpin_glycosidase_sf"/>
</dbReference>
<evidence type="ECO:0000259" key="2">
    <source>
        <dbReference type="Pfam" id="PF00534"/>
    </source>
</evidence>
<feature type="compositionally biased region" description="Basic residues" evidence="1">
    <location>
        <begin position="784"/>
        <end position="795"/>
    </location>
</feature>
<dbReference type="PANTHER" id="PTHR12526">
    <property type="entry name" value="GLYCOSYLTRANSFERASE"/>
    <property type="match status" value="1"/>
</dbReference>
<organism evidence="3 4">
    <name type="scientific">Flavobacterium kingsejongi</name>
    <dbReference type="NCBI Taxonomy" id="1678728"/>
    <lineage>
        <taxon>Bacteria</taxon>
        <taxon>Pseudomonadati</taxon>
        <taxon>Bacteroidota</taxon>
        <taxon>Flavobacteriia</taxon>
        <taxon>Flavobacteriales</taxon>
        <taxon>Flavobacteriaceae</taxon>
        <taxon>Flavobacterium</taxon>
    </lineage>
</organism>
<evidence type="ECO:0000256" key="1">
    <source>
        <dbReference type="SAM" id="MobiDB-lite"/>
    </source>
</evidence>
<dbReference type="OrthoDB" id="9765330at2"/>
<protein>
    <submittedName>
        <fullName evidence="3">Mannosyltransferase</fullName>
    </submittedName>
</protein>
<keyword evidence="3" id="KW-0328">Glycosyltransferase</keyword>
<dbReference type="GO" id="GO:0016757">
    <property type="term" value="F:glycosyltransferase activity"/>
    <property type="evidence" value="ECO:0007669"/>
    <property type="project" value="UniProtKB-KW"/>
</dbReference>
<feature type="region of interest" description="Disordered" evidence="1">
    <location>
        <begin position="768"/>
        <end position="795"/>
    </location>
</feature>
<dbReference type="InterPro" id="IPR008930">
    <property type="entry name" value="Terpenoid_cyclase/PrenylTrfase"/>
</dbReference>
<dbReference type="KEGG" id="fki:FK004_00545"/>
<reference evidence="3 4" key="1">
    <citation type="submission" date="2017-04" db="EMBL/GenBank/DDBJ databases">
        <title>Complete genome sequence of Flavobacterium kingsejong AJ004.</title>
        <authorList>
            <person name="Lee P.C."/>
        </authorList>
    </citation>
    <scope>NUCLEOTIDE SEQUENCE [LARGE SCALE GENOMIC DNA]</scope>
    <source>
        <strain evidence="3 4">AJ004</strain>
    </source>
</reference>
<keyword evidence="4" id="KW-1185">Reference proteome</keyword>
<dbReference type="SUPFAM" id="SSF48208">
    <property type="entry name" value="Six-hairpin glycosidases"/>
    <property type="match status" value="1"/>
</dbReference>
<sequence>MKTPPKPLTTLLSRRVRSVNEINYPINKNELPQILFISSYPPRECGIATYTEDLIDVMNAKFHHSFELKICALENENEKHTYTNKNVDYILDTSEKDSFDEAATEINENDKIKLVVIQHEFGFYVKKEKEFVAFLAKLKKPVTIVFHTVLPNPNEAFKQNVLDILDHVSSVVVMTQNASQLLIRDYGVVEADITIIPHGTHLVAHTDREELKAKYGFQDRKILSTFGLLGPGKSIETTLNALPAIIKEQPEVLFLIIGKTHPTLMKEEGELYRNKLEGIVASLGLEKNVTFINEYVKLEALLEYLQLTDIYLFTSKDPNQAVSGTFSYAMSCGCPIISTPIPHAKEMLDGNTGILIDFDQPEQLATAVNRLLSNPELRKNIIVNGLHKIAPTAWENAAVAHAKLFQRLANKKQPGNIQLHYRNPEINLAHLKKMTTDFGMLQFSKINHPDLESGYTLDDNARAMIAVGQHFKLTLDNRDLEYLSTYLNFIEFCQQPDGSFLNYVDINKQFTDQNGDDNLSDSNGRAIWALGYLASLTDIIPEDMSIKAKILFHKSLGRLNDMHSPRAMAFAIKGLYYYNRDEEIVEVINYTRLLADRLVQMYRHVSVSDWMWFESYLTYANSVLPEAVLCAYAITTDSVYKEVAKESFDFLLKNTFSETGIKVISNRSWHIKGEEKEDFGEQPIDVAYTIMALRKFHDIFKEPSYLEKMEIAFNWFLGNNHLSQIIYNPCTGGCYDGLEEKSVNLNQGAESTISYLIARLSINKHLSNQDEVEHPQSELEMSKTKKRKQKLFAPK</sequence>